<proteinExistence type="predicted"/>
<sequence>MHHGDEATSTTKGIVEPDSQDKLKMARFSGGTYSKPDGRVKLIPAEEITYSQHRKPYGRTVGSAGSQKKHCRRSVTPPPSSRRVSLLGSRSLAQNPMPSVSSYDSCLPHKRLQTAENRDPCAGGHISSSVTHCISSLKNLASPCSKSSQPLSTNLNTDAIPRNLDRMVSTQALARSSSSSILHSQGQNSEKVSPSLPKEVVANPMSPSPKQIGAPHPSDNPLVTKAGTSKSVCTPESGKLCSRDINLTTTSTTVPVLQAPIVEPALLSPTSVLSERKVEVYPDTRTAAPIIQERSVKPVLLTPIPVHRESSTECQKVPPKHNAQSIPSAQHGAASQERNSGSSISHGRSSESRHNMDILETGPSLILHMKLHNKHYQSEACWKGNFHVTEGLIHTCDGIEAHFPLEISVGVYKASNQMPEILNLEAVPLSQLWPKKFKMVPPDSEDIGLWFMSSHQRPHRSFDQLLEKVCSHGLGLFTKIGDTELAVFSSKLLTPQDQRKNGKLYFWGVFGKRIRKKTCQKRIRKKTCQPNSHIKNAEIGNPSQPNDSCNKYEEVGMKLDVTKGKEKERAEADIGMTLGANGGNPTDVTGNRETVRDNYEGVAKVLDLTGGEDSDRVNDCMAVLGTLDSNPASSCSVPAASFLDRCRHHDSAKNSTSILEDSACQPADRSLVSPDLMLDIPPEFSPVPPGFTKAHSQLQIGTAALSCANVPSSLILDIPPGFPTDIPPGFTEAHRGLPPAISPAGPACVSTPGTQKKPFIRFSLNVPRPVKMGVPFGFTPLHAVKKEPGLTAVEETTHKPTLYSLAAAASAVVKPGKGDEMKIVDSEVKIEDENSEEREFPKIRRLSDLYRGPSPSDSSEISRPMPARLPNKFLEQTPVKQMHQRKSLCQASRGPSPAETAIKKSNVNGRIALNKGAGHGNGEARCVCASIGGRAAMPTKGGPFAASAGGHLDNESISCRCIVCGEEFPAQ</sequence>
<name>A0A1Z5SAR8_SORBI</name>
<evidence type="ECO:0000256" key="4">
    <source>
        <dbReference type="ARBA" id="ARBA00023015"/>
    </source>
</evidence>
<accession>A0A1Z5SAR8</accession>
<feature type="region of interest" description="Disordered" evidence="6">
    <location>
        <begin position="171"/>
        <end position="230"/>
    </location>
</feature>
<dbReference type="GO" id="GO:0008270">
    <property type="term" value="F:zinc ion binding"/>
    <property type="evidence" value="ECO:0007669"/>
    <property type="project" value="UniProtKB-KW"/>
</dbReference>
<dbReference type="PANTHER" id="PTHR33304:SF3">
    <property type="entry name" value="EXPRESSED PROTEIN"/>
    <property type="match status" value="1"/>
</dbReference>
<dbReference type="FunCoup" id="A0A1Z5SAR8">
    <property type="interactions" value="791"/>
</dbReference>
<dbReference type="InParanoid" id="A0A1Z5SAR8"/>
<dbReference type="InterPro" id="IPR056280">
    <property type="entry name" value="AIPP2-like_SPOC"/>
</dbReference>
<dbReference type="ExpressionAtlas" id="A0A1Z5SAR8">
    <property type="expression patterns" value="baseline and differential"/>
</dbReference>
<gene>
    <name evidence="8" type="ORF">SORBI_3001G457400</name>
</gene>
<dbReference type="GO" id="GO:0034244">
    <property type="term" value="P:negative regulation of transcription elongation by RNA polymerase II"/>
    <property type="evidence" value="ECO:0007669"/>
    <property type="project" value="InterPro"/>
</dbReference>
<feature type="region of interest" description="Disordered" evidence="6">
    <location>
        <begin position="1"/>
        <end position="39"/>
    </location>
</feature>
<dbReference type="GO" id="GO:0140566">
    <property type="term" value="F:histone reader activity"/>
    <property type="evidence" value="ECO:0007669"/>
    <property type="project" value="InterPro"/>
</dbReference>
<keyword evidence="5" id="KW-0804">Transcription</keyword>
<dbReference type="Proteomes" id="UP000000768">
    <property type="component" value="Chromosome 1"/>
</dbReference>
<feature type="region of interest" description="Disordered" evidence="6">
    <location>
        <begin position="51"/>
        <end position="84"/>
    </location>
</feature>
<evidence type="ECO:0000256" key="6">
    <source>
        <dbReference type="SAM" id="MobiDB-lite"/>
    </source>
</evidence>
<dbReference type="InterPro" id="IPR049914">
    <property type="entry name" value="PHD1-3/5-6"/>
</dbReference>
<evidence type="ECO:0000256" key="3">
    <source>
        <dbReference type="ARBA" id="ARBA00022833"/>
    </source>
</evidence>
<evidence type="ECO:0000313" key="8">
    <source>
        <dbReference type="EMBL" id="OQU93008.1"/>
    </source>
</evidence>
<evidence type="ECO:0000256" key="1">
    <source>
        <dbReference type="ARBA" id="ARBA00022723"/>
    </source>
</evidence>
<dbReference type="Pfam" id="PF23121">
    <property type="entry name" value="SPOC_AIPP2"/>
    <property type="match status" value="1"/>
</dbReference>
<reference evidence="8 9" key="1">
    <citation type="journal article" date="2009" name="Nature">
        <title>The Sorghum bicolor genome and the diversification of grasses.</title>
        <authorList>
            <person name="Paterson A.H."/>
            <person name="Bowers J.E."/>
            <person name="Bruggmann R."/>
            <person name="Dubchak I."/>
            <person name="Grimwood J."/>
            <person name="Gundlach H."/>
            <person name="Haberer G."/>
            <person name="Hellsten U."/>
            <person name="Mitros T."/>
            <person name="Poliakov A."/>
            <person name="Schmutz J."/>
            <person name="Spannagl M."/>
            <person name="Tang H."/>
            <person name="Wang X."/>
            <person name="Wicker T."/>
            <person name="Bharti A.K."/>
            <person name="Chapman J."/>
            <person name="Feltus F.A."/>
            <person name="Gowik U."/>
            <person name="Grigoriev I.V."/>
            <person name="Lyons E."/>
            <person name="Maher C.A."/>
            <person name="Martis M."/>
            <person name="Narechania A."/>
            <person name="Otillar R.P."/>
            <person name="Penning B.W."/>
            <person name="Salamov A.A."/>
            <person name="Wang Y."/>
            <person name="Zhang L."/>
            <person name="Carpita N.C."/>
            <person name="Freeling M."/>
            <person name="Gingle A.R."/>
            <person name="Hash C.T."/>
            <person name="Keller B."/>
            <person name="Klein P."/>
            <person name="Kresovich S."/>
            <person name="McCann M.C."/>
            <person name="Ming R."/>
            <person name="Peterson D.G."/>
            <person name="Mehboob-ur-Rahman"/>
            <person name="Ware D."/>
            <person name="Westhoff P."/>
            <person name="Mayer K.F."/>
            <person name="Messing J."/>
            <person name="Rokhsar D.S."/>
        </authorList>
    </citation>
    <scope>NUCLEOTIDE SEQUENCE [LARGE SCALE GENOMIC DNA]</scope>
    <source>
        <strain evidence="9">cv. BTx623</strain>
    </source>
</reference>
<feature type="domain" description="AIPP2-like SPOC-like" evidence="7">
    <location>
        <begin position="382"/>
        <end position="510"/>
    </location>
</feature>
<evidence type="ECO:0000313" key="9">
    <source>
        <dbReference type="Proteomes" id="UP000000768"/>
    </source>
</evidence>
<reference evidence="9" key="3">
    <citation type="journal article" date="2018" name="Plant J.">
        <title>The Sorghum bicolor reference genome: improved assembly, gene annotations, a transcriptome atlas, and signatures of genome organization.</title>
        <authorList>
            <person name="McCormick R.F."/>
            <person name="Truong S.K."/>
            <person name="Sreedasyam A."/>
            <person name="Jenkins J."/>
            <person name="Shu S."/>
            <person name="Sims D."/>
            <person name="Kennedy M."/>
            <person name="Amirebrahimi M."/>
            <person name="Weers B.D."/>
            <person name="McKinley B."/>
            <person name="Mattison A."/>
            <person name="Morishige D.T."/>
            <person name="Grimwood J."/>
            <person name="Schmutz J."/>
            <person name="Mullet J.E."/>
        </authorList>
    </citation>
    <scope>NUCLEOTIDE SEQUENCE [LARGE SCALE GENOMIC DNA]</scope>
    <source>
        <strain evidence="9">cv. BTx623</strain>
    </source>
</reference>
<dbReference type="AlphaFoldDB" id="A0A1Z5SAR8"/>
<dbReference type="Gramene" id="OQU93007">
    <property type="protein sequence ID" value="OQU93007"/>
    <property type="gene ID" value="SORBI_3001G457400"/>
</dbReference>
<dbReference type="EMBL" id="CM000760">
    <property type="protein sequence ID" value="OQU93007.1"/>
    <property type="molecule type" value="Genomic_DNA"/>
</dbReference>
<keyword evidence="1" id="KW-0479">Metal-binding</keyword>
<feature type="compositionally biased region" description="Polar residues" evidence="6">
    <location>
        <begin position="171"/>
        <end position="192"/>
    </location>
</feature>
<keyword evidence="3" id="KW-0862">Zinc</keyword>
<keyword evidence="9" id="KW-1185">Reference proteome</keyword>
<dbReference type="PANTHER" id="PTHR33304">
    <property type="match status" value="1"/>
</dbReference>
<keyword evidence="2" id="KW-0863">Zinc-finger</keyword>
<dbReference type="EMBL" id="CM000760">
    <property type="protein sequence ID" value="OQU93008.1"/>
    <property type="molecule type" value="Genomic_DNA"/>
</dbReference>
<protein>
    <recommendedName>
        <fullName evidence="7">AIPP2-like SPOC-like domain-containing protein</fullName>
    </recommendedName>
</protein>
<dbReference type="eggNOG" id="ENOG502S3VM">
    <property type="taxonomic scope" value="Eukaryota"/>
</dbReference>
<feature type="region of interest" description="Disordered" evidence="6">
    <location>
        <begin position="308"/>
        <end position="356"/>
    </location>
</feature>
<evidence type="ECO:0000256" key="5">
    <source>
        <dbReference type="ARBA" id="ARBA00023163"/>
    </source>
</evidence>
<keyword evidence="4" id="KW-0805">Transcription regulation</keyword>
<dbReference type="Gramene" id="OQU93008">
    <property type="protein sequence ID" value="OQU93008"/>
    <property type="gene ID" value="SORBI_3001G457400"/>
</dbReference>
<organism evidence="8 9">
    <name type="scientific">Sorghum bicolor</name>
    <name type="common">Sorghum</name>
    <name type="synonym">Sorghum vulgare</name>
    <dbReference type="NCBI Taxonomy" id="4558"/>
    <lineage>
        <taxon>Eukaryota</taxon>
        <taxon>Viridiplantae</taxon>
        <taxon>Streptophyta</taxon>
        <taxon>Embryophyta</taxon>
        <taxon>Tracheophyta</taxon>
        <taxon>Spermatophyta</taxon>
        <taxon>Magnoliopsida</taxon>
        <taxon>Liliopsida</taxon>
        <taxon>Poales</taxon>
        <taxon>Poaceae</taxon>
        <taxon>PACMAD clade</taxon>
        <taxon>Panicoideae</taxon>
        <taxon>Andropogonodae</taxon>
        <taxon>Andropogoneae</taxon>
        <taxon>Sorghinae</taxon>
        <taxon>Sorghum</taxon>
    </lineage>
</organism>
<evidence type="ECO:0000256" key="2">
    <source>
        <dbReference type="ARBA" id="ARBA00022771"/>
    </source>
</evidence>
<reference evidence="8" key="2">
    <citation type="submission" date="2017-02" db="EMBL/GenBank/DDBJ databases">
        <title>WGS assembly of Sorghum bicolor.</title>
        <authorList>
            <person name="Paterson A."/>
            <person name="Mullet J."/>
            <person name="Bowers J."/>
            <person name="Bruggmann R."/>
            <person name="Dubchak I."/>
            <person name="Grimwood J."/>
            <person name="Gundlach H."/>
            <person name="Haberer G."/>
            <person name="Hellsten U."/>
            <person name="Mitros T."/>
            <person name="Poliakov A."/>
            <person name="Schmutz J."/>
            <person name="Spannagl M."/>
            <person name="Tang H."/>
            <person name="Wang X."/>
            <person name="Wicker T."/>
            <person name="Bharti A."/>
            <person name="Chapman J."/>
            <person name="Feltus F."/>
            <person name="Gowik U."/>
            <person name="Grigoriev I."/>
            <person name="Lyons E."/>
            <person name="Maher C."/>
            <person name="Martis M."/>
            <person name="Narechania A."/>
            <person name="Otillar R."/>
            <person name="Penning B."/>
            <person name="Salamov A."/>
            <person name="Wang Y."/>
            <person name="Zhang L."/>
            <person name="Carpita N."/>
            <person name="Freeling M."/>
            <person name="Gingle A."/>
            <person name="Hash C."/>
            <person name="Keller B."/>
            <person name="Klein P."/>
            <person name="Kresovich S."/>
            <person name="Mccann M."/>
            <person name="Ming R."/>
            <person name="Peterson D."/>
            <person name="Rahman M."/>
            <person name="Ware D."/>
            <person name="Westhoff P."/>
            <person name="Mayer K."/>
            <person name="Messing J."/>
            <person name="Sims D."/>
            <person name="Jenkins J."/>
            <person name="Shu S."/>
            <person name="Rokhsar D."/>
        </authorList>
    </citation>
    <scope>NUCLEOTIDE SEQUENCE</scope>
</reference>
<evidence type="ECO:0000259" key="7">
    <source>
        <dbReference type="Pfam" id="PF23121"/>
    </source>
</evidence>